<evidence type="ECO:0000313" key="2">
    <source>
        <dbReference type="EMBL" id="OAN55735.1"/>
    </source>
</evidence>
<dbReference type="Proteomes" id="UP000078543">
    <property type="component" value="Unassembled WGS sequence"/>
</dbReference>
<protein>
    <submittedName>
        <fullName evidence="2">DMSO reductase</fullName>
    </submittedName>
</protein>
<accession>A0A178MXS3</accession>
<feature type="transmembrane region" description="Helical" evidence="1">
    <location>
        <begin position="128"/>
        <end position="151"/>
    </location>
</feature>
<dbReference type="GO" id="GO:0009389">
    <property type="term" value="F:dimethyl sulfoxide reductase activity"/>
    <property type="evidence" value="ECO:0007669"/>
    <property type="project" value="TreeGrafter"/>
</dbReference>
<dbReference type="PANTHER" id="PTHR38095">
    <property type="entry name" value="ANAEROBIC DIMETHYL SULFOXIDE REDUCTASE CHAIN YNFH"/>
    <property type="match status" value="1"/>
</dbReference>
<dbReference type="AlphaFoldDB" id="A0A178MXS3"/>
<keyword evidence="1" id="KW-1133">Transmembrane helix</keyword>
<keyword evidence="1" id="KW-0812">Transmembrane</keyword>
<keyword evidence="1" id="KW-0472">Membrane</keyword>
<sequence>MRPAFSVLFLTTLIGAGQGLLIALVTGQWYFVIGTGAAHETGKFYGIGAAVSVALLAAGLVASIFHLANPQRGWRAATRWRTSWLSREVIVLPAVMGLAFLYGVTHWFDFNPVLYTFGNQKSLDLTMSVGFLAAGAAGLLFICTGMIYACVKFIREWGSFWTVINYTLMGLSSGFVLAAAYTGASGSPLFGLLAGLGLILTGLGLATKLFHLWRNTRLKPKSTMKSAIGIHHQQIRQVTQGFLGSSFNTTEFVAPGGADAVRALNLAGLLAGFVLPILLLALGWSHGEPPLLWIAVAIQYVGLLAERWAFFAGGNHVQNLYYQRMA</sequence>
<dbReference type="OrthoDB" id="5520897at2"/>
<dbReference type="GO" id="GO:0019645">
    <property type="term" value="P:anaerobic electron transport chain"/>
    <property type="evidence" value="ECO:0007669"/>
    <property type="project" value="InterPro"/>
</dbReference>
<feature type="transmembrane region" description="Helical" evidence="1">
    <location>
        <begin position="290"/>
        <end position="310"/>
    </location>
</feature>
<feature type="transmembrane region" description="Helical" evidence="1">
    <location>
        <begin position="163"/>
        <end position="183"/>
    </location>
</feature>
<proteinExistence type="predicted"/>
<dbReference type="STRING" id="1437059.A6A05_08250"/>
<gene>
    <name evidence="2" type="ORF">A6A05_08250</name>
</gene>
<dbReference type="RefSeq" id="WP_068497905.1">
    <property type="nucleotide sequence ID" value="NZ_LWQU01000095.1"/>
</dbReference>
<dbReference type="EMBL" id="LWQU01000095">
    <property type="protein sequence ID" value="OAN55735.1"/>
    <property type="molecule type" value="Genomic_DNA"/>
</dbReference>
<feature type="transmembrane region" description="Helical" evidence="1">
    <location>
        <begin position="189"/>
        <end position="210"/>
    </location>
</feature>
<dbReference type="GO" id="GO:0009390">
    <property type="term" value="C:dimethyl sulfoxide reductase complex"/>
    <property type="evidence" value="ECO:0007669"/>
    <property type="project" value="TreeGrafter"/>
</dbReference>
<organism evidence="2 3">
    <name type="scientific">Magnetospirillum moscoviense</name>
    <dbReference type="NCBI Taxonomy" id="1437059"/>
    <lineage>
        <taxon>Bacteria</taxon>
        <taxon>Pseudomonadati</taxon>
        <taxon>Pseudomonadota</taxon>
        <taxon>Alphaproteobacteria</taxon>
        <taxon>Rhodospirillales</taxon>
        <taxon>Rhodospirillaceae</taxon>
        <taxon>Magnetospirillum</taxon>
    </lineage>
</organism>
<dbReference type="GO" id="GO:0005886">
    <property type="term" value="C:plasma membrane"/>
    <property type="evidence" value="ECO:0007669"/>
    <property type="project" value="TreeGrafter"/>
</dbReference>
<evidence type="ECO:0000313" key="3">
    <source>
        <dbReference type="Proteomes" id="UP000078543"/>
    </source>
</evidence>
<dbReference type="InterPro" id="IPR007059">
    <property type="entry name" value="DmsC"/>
</dbReference>
<reference evidence="2 3" key="1">
    <citation type="submission" date="2016-04" db="EMBL/GenBank/DDBJ databases">
        <title>Draft genome sequence of freshwater magnetotactic bacteria Magnetospirillum marisnigri SP-1 and Magnetospirillum moscoviense BB-1.</title>
        <authorList>
            <person name="Koziaeva V."/>
            <person name="Dziuba M.V."/>
            <person name="Ivanov T.M."/>
            <person name="Kuznetsov B."/>
            <person name="Grouzdev D.S."/>
        </authorList>
    </citation>
    <scope>NUCLEOTIDE SEQUENCE [LARGE SCALE GENOMIC DNA]</scope>
    <source>
        <strain evidence="2 3">BB-1</strain>
    </source>
</reference>
<dbReference type="PANTHER" id="PTHR38095:SF1">
    <property type="entry name" value="ANAEROBIC DIMETHYL SULFOXIDE REDUCTASE CHAIN YNFH"/>
    <property type="match status" value="1"/>
</dbReference>
<name>A0A178MXS3_9PROT</name>
<dbReference type="Pfam" id="PF04976">
    <property type="entry name" value="DmsC"/>
    <property type="match status" value="1"/>
</dbReference>
<feature type="transmembrane region" description="Helical" evidence="1">
    <location>
        <begin position="47"/>
        <end position="68"/>
    </location>
</feature>
<feature type="transmembrane region" description="Helical" evidence="1">
    <location>
        <begin position="263"/>
        <end position="284"/>
    </location>
</feature>
<evidence type="ECO:0000256" key="1">
    <source>
        <dbReference type="SAM" id="Phobius"/>
    </source>
</evidence>
<feature type="transmembrane region" description="Helical" evidence="1">
    <location>
        <begin position="89"/>
        <end position="108"/>
    </location>
</feature>
<comment type="caution">
    <text evidence="2">The sequence shown here is derived from an EMBL/GenBank/DDBJ whole genome shotgun (WGS) entry which is preliminary data.</text>
</comment>
<keyword evidence="3" id="KW-1185">Reference proteome</keyword>